<protein>
    <recommendedName>
        <fullName evidence="2">Deoxyribonuclease NucA/NucB domain-containing protein</fullName>
    </recommendedName>
</protein>
<dbReference type="Pfam" id="PF14040">
    <property type="entry name" value="DNase_NucA_NucB"/>
    <property type="match status" value="1"/>
</dbReference>
<evidence type="ECO:0000313" key="3">
    <source>
        <dbReference type="EMBL" id="WNZ21573.1"/>
    </source>
</evidence>
<dbReference type="RefSeq" id="WP_316432826.1">
    <property type="nucleotide sequence ID" value="NZ_CP053586.1"/>
</dbReference>
<feature type="compositionally biased region" description="Low complexity" evidence="1">
    <location>
        <begin position="109"/>
        <end position="118"/>
    </location>
</feature>
<gene>
    <name evidence="3" type="ORF">HJG54_00935</name>
</gene>
<organism evidence="3">
    <name type="scientific">Leptolyngbya sp. NK1-12</name>
    <dbReference type="NCBI Taxonomy" id="2547451"/>
    <lineage>
        <taxon>Bacteria</taxon>
        <taxon>Bacillati</taxon>
        <taxon>Cyanobacteriota</taxon>
        <taxon>Cyanophyceae</taxon>
        <taxon>Leptolyngbyales</taxon>
        <taxon>Leptolyngbyaceae</taxon>
        <taxon>Leptolyngbya group</taxon>
        <taxon>Leptolyngbya</taxon>
    </lineage>
</organism>
<dbReference type="AlphaFoldDB" id="A0AA97APG7"/>
<feature type="compositionally biased region" description="Polar residues" evidence="1">
    <location>
        <begin position="142"/>
        <end position="152"/>
    </location>
</feature>
<feature type="region of interest" description="Disordered" evidence="1">
    <location>
        <begin position="328"/>
        <end position="362"/>
    </location>
</feature>
<dbReference type="EMBL" id="CP053586">
    <property type="protein sequence ID" value="WNZ21573.1"/>
    <property type="molecule type" value="Genomic_DNA"/>
</dbReference>
<dbReference type="InterPro" id="IPR029476">
    <property type="entry name" value="DNase_NucA_NucB"/>
</dbReference>
<name>A0AA97APG7_9CYAN</name>
<feature type="compositionally biased region" description="Basic and acidic residues" evidence="1">
    <location>
        <begin position="339"/>
        <end position="354"/>
    </location>
</feature>
<accession>A0AA97APG7</accession>
<feature type="compositionally biased region" description="Low complexity" evidence="1">
    <location>
        <begin position="153"/>
        <end position="165"/>
    </location>
</feature>
<evidence type="ECO:0000259" key="2">
    <source>
        <dbReference type="Pfam" id="PF14040"/>
    </source>
</evidence>
<reference evidence="3" key="1">
    <citation type="submission" date="2020-05" db="EMBL/GenBank/DDBJ databases">
        <authorList>
            <person name="Zhu T."/>
            <person name="Keshari N."/>
            <person name="Lu X."/>
        </authorList>
    </citation>
    <scope>NUCLEOTIDE SEQUENCE</scope>
    <source>
        <strain evidence="3">NK1-12</strain>
    </source>
</reference>
<sequence length="410" mass="45149">MFHSDVPPFGSTSFASSEPPDWMNGVFLNPRLDSNVKIEKREINTSLSSPHRFEGELLSFPTSVNATAETRNSGSDSTKRLKPVFRRNLIRSEESGGVDALTGNKTATSLLNSTSNDSLLDHRSTKPRSFPAVEKQQRRTSARATIRQNVANPSSRSVPSSDPSPFDTTVITDRVRFKITEQPNEIFDGDRVVVIFNRRVIAGNLLLQPFPLGKTFSEPLRPGVNTLRIIALNTGAITEATPFVWFKPTIKAPRLQLNPGVNQLKQVLTGAPTYAPDLQIGQSDSFTIGLPQITVPISRYPESAAHILDRQGVAPDILTLDRALKGKDNPRRRQSIRNYKKDPSNPRTVGKQDYDEYPPAAFLENGGRANIRPIASSDNQGSGAFMQGQYNGKKYGYIPNGGKVVIRVVP</sequence>
<feature type="region of interest" description="Disordered" evidence="1">
    <location>
        <begin position="109"/>
        <end position="167"/>
    </location>
</feature>
<proteinExistence type="predicted"/>
<evidence type="ECO:0000256" key="1">
    <source>
        <dbReference type="SAM" id="MobiDB-lite"/>
    </source>
</evidence>
<feature type="domain" description="Deoxyribonuclease NucA/NucB" evidence="2">
    <location>
        <begin position="314"/>
        <end position="392"/>
    </location>
</feature>